<evidence type="ECO:0000313" key="2">
    <source>
        <dbReference type="Proteomes" id="UP000075714"/>
    </source>
</evidence>
<dbReference type="EMBL" id="LSYV01000056">
    <property type="protein sequence ID" value="KXZ45356.1"/>
    <property type="molecule type" value="Genomic_DNA"/>
</dbReference>
<comment type="caution">
    <text evidence="1">The sequence shown here is derived from an EMBL/GenBank/DDBJ whole genome shotgun (WGS) entry which is preliminary data.</text>
</comment>
<keyword evidence="2" id="KW-1185">Reference proteome</keyword>
<dbReference type="Proteomes" id="UP000075714">
    <property type="component" value="Unassembled WGS sequence"/>
</dbReference>
<protein>
    <recommendedName>
        <fullName evidence="3">Amine oxidase domain-containing protein</fullName>
    </recommendedName>
</protein>
<sequence>MGRIAPGGRTSPRIDADGYSFDIGAQFLRATSPAMRRWAREWVQAGVLAEWRPVLGLYDTTSGTLRRREQLSQQELDTAAGSFFGVLSSSPDEPLFVGLPSMAALPAHLLRPQQPLQPLQGQEPGPVSALGAGEPAAAAVAAAAWPQVQSARLAEGRWWLTGPPPQQQADGMAAGGGASSGAGGGGWLGVFDALVLADSQMARPGAPGHISFQGAEAGSPQPCASLSMLLGRLGSSRPAPLLSLALSWDGTAHGPLLPGGAQAALLAGGGGAFQWLAEDSSKPGRSSSGLSRWVAITTTEFAAELLREAAAGGSGGGAVAGAAGAPGKGTGGLPPQDATYRVNLAERLWAALRTELSAGGRRELPTPVRLSAQRWGSALPSAPLGQLAVCDEAARWAACGDFCAGGGLQGAAESGAAAAEAVMAMLGLGLEGER</sequence>
<evidence type="ECO:0000313" key="1">
    <source>
        <dbReference type="EMBL" id="KXZ45356.1"/>
    </source>
</evidence>
<name>A0A150G640_GONPE</name>
<organism evidence="1 2">
    <name type="scientific">Gonium pectorale</name>
    <name type="common">Green alga</name>
    <dbReference type="NCBI Taxonomy" id="33097"/>
    <lineage>
        <taxon>Eukaryota</taxon>
        <taxon>Viridiplantae</taxon>
        <taxon>Chlorophyta</taxon>
        <taxon>core chlorophytes</taxon>
        <taxon>Chlorophyceae</taxon>
        <taxon>CS clade</taxon>
        <taxon>Chlamydomonadales</taxon>
        <taxon>Volvocaceae</taxon>
        <taxon>Gonium</taxon>
    </lineage>
</organism>
<gene>
    <name evidence="1" type="ORF">GPECTOR_55g262</name>
</gene>
<dbReference type="PANTHER" id="PTHR16128:SF5">
    <property type="entry name" value="FAD_NAD(P)-BINDING OXIDOREDUCTASE FAMILY PROTEIN"/>
    <property type="match status" value="1"/>
</dbReference>
<evidence type="ECO:0008006" key="3">
    <source>
        <dbReference type="Google" id="ProtNLM"/>
    </source>
</evidence>
<dbReference type="OrthoDB" id="2161133at2759"/>
<dbReference type="Gene3D" id="3.90.660.10">
    <property type="match status" value="2"/>
</dbReference>
<dbReference type="PANTHER" id="PTHR16128">
    <property type="entry name" value="FAD/NAD(P)-BINDING OXIDOREDUCTASE FAMILY PROTEIN"/>
    <property type="match status" value="1"/>
</dbReference>
<dbReference type="STRING" id="33097.A0A150G640"/>
<proteinExistence type="predicted"/>
<reference evidence="2" key="1">
    <citation type="journal article" date="2016" name="Nat. Commun.">
        <title>The Gonium pectorale genome demonstrates co-option of cell cycle regulation during the evolution of multicellularity.</title>
        <authorList>
            <person name="Hanschen E.R."/>
            <person name="Marriage T.N."/>
            <person name="Ferris P.J."/>
            <person name="Hamaji T."/>
            <person name="Toyoda A."/>
            <person name="Fujiyama A."/>
            <person name="Neme R."/>
            <person name="Noguchi H."/>
            <person name="Minakuchi Y."/>
            <person name="Suzuki M."/>
            <person name="Kawai-Toyooka H."/>
            <person name="Smith D.R."/>
            <person name="Sparks H."/>
            <person name="Anderson J."/>
            <person name="Bakaric R."/>
            <person name="Luria V."/>
            <person name="Karger A."/>
            <person name="Kirschner M.W."/>
            <person name="Durand P.M."/>
            <person name="Michod R.E."/>
            <person name="Nozaki H."/>
            <person name="Olson B.J."/>
        </authorList>
    </citation>
    <scope>NUCLEOTIDE SEQUENCE [LARGE SCALE GENOMIC DNA]</scope>
    <source>
        <strain evidence="2">NIES-2863</strain>
    </source>
</reference>
<dbReference type="AlphaFoldDB" id="A0A150G640"/>
<accession>A0A150G640</accession>